<dbReference type="AlphaFoldDB" id="A0A3P1AK22"/>
<sequence length="111" mass="12857">MARQANIYFQDQLAGTLVEGDSGYTFHYKKEYLKTLDPKPVSLTLPLSEESYHSNVLFPFFDGLIPEGWLLEIGEKHWKLNTRDRFELLINLCRDTIGAVSVYPMEADRNE</sequence>
<accession>A0A3P1AK22</accession>
<evidence type="ECO:0000313" key="3">
    <source>
        <dbReference type="Proteomes" id="UP000268372"/>
    </source>
</evidence>
<dbReference type="PANTHER" id="PTHR37419:SF6">
    <property type="entry name" value="KINASE HI_0665-RELATED"/>
    <property type="match status" value="1"/>
</dbReference>
<dbReference type="NCBIfam" id="TIGR03071">
    <property type="entry name" value="couple_hipA"/>
    <property type="match status" value="1"/>
</dbReference>
<evidence type="ECO:0000259" key="1">
    <source>
        <dbReference type="Pfam" id="PF13657"/>
    </source>
</evidence>
<dbReference type="EMBL" id="RQTJ01000063">
    <property type="protein sequence ID" value="RRA89294.1"/>
    <property type="molecule type" value="Genomic_DNA"/>
</dbReference>
<reference evidence="2 3" key="1">
    <citation type="submission" date="2018-11" db="EMBL/GenBank/DDBJ databases">
        <title>Flavobacterium sp. nov., YIM 102796 draft genome.</title>
        <authorList>
            <person name="Li G."/>
            <person name="Jiang Y."/>
        </authorList>
    </citation>
    <scope>NUCLEOTIDE SEQUENCE [LARGE SCALE GENOMIC DNA]</scope>
    <source>
        <strain evidence="2 3">YIM 102796</strain>
    </source>
</reference>
<keyword evidence="2" id="KW-0418">Kinase</keyword>
<proteinExistence type="predicted"/>
<dbReference type="Pfam" id="PF13657">
    <property type="entry name" value="Couple_hipA"/>
    <property type="match status" value="1"/>
</dbReference>
<gene>
    <name evidence="2" type="ORF">EG242_14540</name>
</gene>
<dbReference type="InterPro" id="IPR052028">
    <property type="entry name" value="HipA_Ser/Thr_kinase"/>
</dbReference>
<dbReference type="GO" id="GO:0004674">
    <property type="term" value="F:protein serine/threonine kinase activity"/>
    <property type="evidence" value="ECO:0007669"/>
    <property type="project" value="TreeGrafter"/>
</dbReference>
<dbReference type="PANTHER" id="PTHR37419">
    <property type="entry name" value="SERINE/THREONINE-PROTEIN KINASE TOXIN HIPA"/>
    <property type="match status" value="1"/>
</dbReference>
<dbReference type="Proteomes" id="UP000268372">
    <property type="component" value="Unassembled WGS sequence"/>
</dbReference>
<keyword evidence="3" id="KW-1185">Reference proteome</keyword>
<feature type="domain" description="HipA N-terminal subdomain 1" evidence="1">
    <location>
        <begin position="6"/>
        <end position="102"/>
    </location>
</feature>
<dbReference type="RefSeq" id="WP_124900641.1">
    <property type="nucleotide sequence ID" value="NZ_RQTJ01000063.1"/>
</dbReference>
<comment type="caution">
    <text evidence="2">The sequence shown here is derived from an EMBL/GenBank/DDBJ whole genome shotgun (WGS) entry which is preliminary data.</text>
</comment>
<dbReference type="OrthoDB" id="196808at2"/>
<name>A0A3P1AK22_9FLAO</name>
<dbReference type="InterPro" id="IPR017508">
    <property type="entry name" value="HipA_N1"/>
</dbReference>
<evidence type="ECO:0000313" key="2">
    <source>
        <dbReference type="EMBL" id="RRA89294.1"/>
    </source>
</evidence>
<keyword evidence="2" id="KW-0808">Transferase</keyword>
<dbReference type="GO" id="GO:0005829">
    <property type="term" value="C:cytosol"/>
    <property type="evidence" value="ECO:0007669"/>
    <property type="project" value="TreeGrafter"/>
</dbReference>
<organism evidence="2 3">
    <name type="scientific">Paenimyroides viscosum</name>
    <dbReference type="NCBI Taxonomy" id="2488729"/>
    <lineage>
        <taxon>Bacteria</taxon>
        <taxon>Pseudomonadati</taxon>
        <taxon>Bacteroidota</taxon>
        <taxon>Flavobacteriia</taxon>
        <taxon>Flavobacteriales</taxon>
        <taxon>Flavobacteriaceae</taxon>
        <taxon>Paenimyroides</taxon>
    </lineage>
</organism>
<protein>
    <submittedName>
        <fullName evidence="2">Phosphatidylinositol kinase</fullName>
    </submittedName>
</protein>